<gene>
    <name evidence="1" type="ORF">GGC33_02315</name>
</gene>
<dbReference type="Proteomes" id="UP000437131">
    <property type="component" value="Unassembled WGS sequence"/>
</dbReference>
<evidence type="ECO:0000313" key="1">
    <source>
        <dbReference type="EMBL" id="MTF37764.1"/>
    </source>
</evidence>
<comment type="caution">
    <text evidence="1">The sequence shown here is derived from an EMBL/GenBank/DDBJ whole genome shotgun (WGS) entry which is preliminary data.</text>
</comment>
<name>A0A844GME9_9CHRO</name>
<dbReference type="Pfam" id="PF12570">
    <property type="entry name" value="DUF3750"/>
    <property type="match status" value="1"/>
</dbReference>
<protein>
    <submittedName>
        <fullName evidence="1">DUF3750 domain-containing protein</fullName>
    </submittedName>
</protein>
<sequence>MSYQVELRAAKIPYIGAIAVHYWFVIHEQVSERWEIWQTKSLVSSSWGHLHKNLMNPTRGVGNGESWQEYIWQGEEADNLQTIIRKTPQIYPYNYLYRYYPGPNSNTYIQWILDKSQIRYYLGRKGLGKNYHRFFSKYEAIALLSTFQ</sequence>
<dbReference type="AlphaFoldDB" id="A0A844GME9"/>
<dbReference type="InterPro" id="IPR022224">
    <property type="entry name" value="DUF3750"/>
</dbReference>
<evidence type="ECO:0000313" key="2">
    <source>
        <dbReference type="Proteomes" id="UP000437131"/>
    </source>
</evidence>
<dbReference type="EMBL" id="WMIA01000002">
    <property type="protein sequence ID" value="MTF37764.1"/>
    <property type="molecule type" value="Genomic_DNA"/>
</dbReference>
<proteinExistence type="predicted"/>
<reference evidence="1 2" key="1">
    <citation type="submission" date="2019-11" db="EMBL/GenBank/DDBJ databases">
        <title>Isolation of a new High Light Tolerant Cyanobacteria.</title>
        <authorList>
            <person name="Dobson Z."/>
            <person name="Vaughn N."/>
            <person name="Vaughn M."/>
            <person name="Fromme P."/>
            <person name="Mazor Y."/>
        </authorList>
    </citation>
    <scope>NUCLEOTIDE SEQUENCE [LARGE SCALE GENOMIC DNA]</scope>
    <source>
        <strain evidence="1 2">0216</strain>
    </source>
</reference>
<dbReference type="RefSeq" id="WP_155082628.1">
    <property type="nucleotide sequence ID" value="NZ_WMIA01000002.1"/>
</dbReference>
<organism evidence="1 2">
    <name type="scientific">Cyanobacterium aponinum 0216</name>
    <dbReference type="NCBI Taxonomy" id="2676140"/>
    <lineage>
        <taxon>Bacteria</taxon>
        <taxon>Bacillati</taxon>
        <taxon>Cyanobacteriota</taxon>
        <taxon>Cyanophyceae</taxon>
        <taxon>Oscillatoriophycideae</taxon>
        <taxon>Chroococcales</taxon>
        <taxon>Geminocystaceae</taxon>
        <taxon>Cyanobacterium</taxon>
    </lineage>
</organism>
<accession>A0A844GME9</accession>